<protein>
    <submittedName>
        <fullName evidence="3">LAQU0S11e01442g1_1</fullName>
    </submittedName>
</protein>
<feature type="compositionally biased region" description="Basic residues" evidence="2">
    <location>
        <begin position="343"/>
        <end position="355"/>
    </location>
</feature>
<dbReference type="EMBL" id="LN890568">
    <property type="protein sequence ID" value="CUS23662.1"/>
    <property type="molecule type" value="Genomic_DNA"/>
</dbReference>
<reference evidence="4" key="1">
    <citation type="submission" date="2015-10" db="EMBL/GenBank/DDBJ databases">
        <authorList>
            <person name="Devillers H."/>
        </authorList>
    </citation>
    <scope>NUCLEOTIDE SEQUENCE [LARGE SCALE GENOMIC DNA]</scope>
</reference>
<feature type="compositionally biased region" description="Polar residues" evidence="2">
    <location>
        <begin position="56"/>
        <end position="66"/>
    </location>
</feature>
<gene>
    <name evidence="3" type="ORF">LAQU0_S11e01442g</name>
</gene>
<dbReference type="Proteomes" id="UP000236544">
    <property type="component" value="Unassembled WGS sequence"/>
</dbReference>
<feature type="compositionally biased region" description="Acidic residues" evidence="2">
    <location>
        <begin position="299"/>
        <end position="312"/>
    </location>
</feature>
<feature type="region of interest" description="Disordered" evidence="2">
    <location>
        <begin position="290"/>
        <end position="364"/>
    </location>
</feature>
<dbReference type="GO" id="GO:0042274">
    <property type="term" value="P:ribosomal small subunit biogenesis"/>
    <property type="evidence" value="ECO:0007669"/>
    <property type="project" value="InterPro"/>
</dbReference>
<dbReference type="InterPro" id="IPR007307">
    <property type="entry name" value="Ltv1"/>
</dbReference>
<dbReference type="GO" id="GO:0000056">
    <property type="term" value="P:ribosomal small subunit export from nucleus"/>
    <property type="evidence" value="ECO:0007669"/>
    <property type="project" value="TreeGrafter"/>
</dbReference>
<dbReference type="GO" id="GO:0030688">
    <property type="term" value="C:preribosome, small subunit precursor"/>
    <property type="evidence" value="ECO:0007669"/>
    <property type="project" value="TreeGrafter"/>
</dbReference>
<sequence length="484" mass="54604">MSSKGAFSRKNAKKFAVVHRPHDDPHFHDPEVSGHVLVPVDDPKANRAQAKAKSPLTRNVVGQSTKQSRKPANDHVGEAALYGIGFDDSNYDYTQHLKPIGTDPENSFLINASKSDGKPQTSKKLNVEDLFVEPEYKESSKKSDSMFQRGVAKREYLSQQQDIEEELRGFKPDLNPALREVLEALEDEAYVVNKDIVVEKPKKKNVAEQETASSFGADETGDDDLFAELLMSGQADDADEFEQEFDEWDMENLEGYEDEHYNNELQQFQNIENLEDLQNIDYQADVARFKQHKSKAGPEDDLDSVNDFEDDGASLSAPSVEEEEEQDQLGDLPDLSASNNKNAKQKKRKDRRKKGAMSDVSGFSMSSSAIARTEALTVLDDKYDRIISGYENYEQEQEEEEEQSYQPFDMANERADFESMLDDFLDNYELESGGRKLVKKSKEIDRLKNAADEVSKGKLSQRRLKERSKGGVDGITGSLSSLKF</sequence>
<feature type="region of interest" description="Disordered" evidence="2">
    <location>
        <begin position="202"/>
        <end position="221"/>
    </location>
</feature>
<dbReference type="PANTHER" id="PTHR21531:SF0">
    <property type="entry name" value="PROTEIN LTV1 HOMOLOG"/>
    <property type="match status" value="1"/>
</dbReference>
<organism evidence="3 4">
    <name type="scientific">Lachancea quebecensis</name>
    <dbReference type="NCBI Taxonomy" id="1654605"/>
    <lineage>
        <taxon>Eukaryota</taxon>
        <taxon>Fungi</taxon>
        <taxon>Dikarya</taxon>
        <taxon>Ascomycota</taxon>
        <taxon>Saccharomycotina</taxon>
        <taxon>Saccharomycetes</taxon>
        <taxon>Saccharomycetales</taxon>
        <taxon>Saccharomycetaceae</taxon>
        <taxon>Lachancea</taxon>
    </lineage>
</organism>
<keyword evidence="4" id="KW-1185">Reference proteome</keyword>
<evidence type="ECO:0000313" key="3">
    <source>
        <dbReference type="EMBL" id="CUS23662.1"/>
    </source>
</evidence>
<dbReference type="OrthoDB" id="5852896at2759"/>
<feature type="region of interest" description="Disordered" evidence="2">
    <location>
        <begin position="47"/>
        <end position="75"/>
    </location>
</feature>
<dbReference type="AlphaFoldDB" id="A0A0N7MLZ4"/>
<feature type="region of interest" description="Disordered" evidence="2">
    <location>
        <begin position="450"/>
        <end position="484"/>
    </location>
</feature>
<evidence type="ECO:0000256" key="2">
    <source>
        <dbReference type="SAM" id="MobiDB-lite"/>
    </source>
</evidence>
<dbReference type="GO" id="GO:0005829">
    <property type="term" value="C:cytosol"/>
    <property type="evidence" value="ECO:0007669"/>
    <property type="project" value="TreeGrafter"/>
</dbReference>
<evidence type="ECO:0000313" key="4">
    <source>
        <dbReference type="Proteomes" id="UP000236544"/>
    </source>
</evidence>
<dbReference type="Pfam" id="PF04180">
    <property type="entry name" value="LTV"/>
    <property type="match status" value="1"/>
</dbReference>
<proteinExistence type="inferred from homology"/>
<dbReference type="GO" id="GO:0005634">
    <property type="term" value="C:nucleus"/>
    <property type="evidence" value="ECO:0007669"/>
    <property type="project" value="TreeGrafter"/>
</dbReference>
<dbReference type="PANTHER" id="PTHR21531">
    <property type="entry name" value="LOW-TEMPERATURE VIABILITY PROTEIN LTV1-RELATED"/>
    <property type="match status" value="1"/>
</dbReference>
<evidence type="ECO:0000256" key="1">
    <source>
        <dbReference type="ARBA" id="ARBA00009078"/>
    </source>
</evidence>
<comment type="similarity">
    <text evidence="1">Belongs to the LTV1 family.</text>
</comment>
<accession>A0A0N7MLZ4</accession>
<name>A0A0N7MLZ4_9SACH</name>